<feature type="transmembrane region" description="Helical" evidence="1">
    <location>
        <begin position="47"/>
        <end position="66"/>
    </location>
</feature>
<feature type="transmembrane region" description="Helical" evidence="1">
    <location>
        <begin position="208"/>
        <end position="232"/>
    </location>
</feature>
<feature type="transmembrane region" description="Helical" evidence="1">
    <location>
        <begin position="20"/>
        <end position="40"/>
    </location>
</feature>
<keyword evidence="1" id="KW-0812">Transmembrane</keyword>
<keyword evidence="3" id="KW-0808">Transferase</keyword>
<dbReference type="AlphaFoldDB" id="A0AAW6K5C6"/>
<dbReference type="Proteomes" id="UP001149331">
    <property type="component" value="Unassembled WGS sequence"/>
</dbReference>
<feature type="transmembrane region" description="Helical" evidence="1">
    <location>
        <begin position="78"/>
        <end position="95"/>
    </location>
</feature>
<dbReference type="RefSeq" id="WP_118401340.1">
    <property type="nucleotide sequence ID" value="NZ_JAPZEG010000007.1"/>
</dbReference>
<organism evidence="3 4">
    <name type="scientific">Mediterraneibacter gnavus</name>
    <name type="common">Ruminococcus gnavus</name>
    <dbReference type="NCBI Taxonomy" id="33038"/>
    <lineage>
        <taxon>Bacteria</taxon>
        <taxon>Bacillati</taxon>
        <taxon>Bacillota</taxon>
        <taxon>Clostridia</taxon>
        <taxon>Lachnospirales</taxon>
        <taxon>Lachnospiraceae</taxon>
        <taxon>Mediterraneibacter</taxon>
    </lineage>
</organism>
<proteinExistence type="predicted"/>
<evidence type="ECO:0000259" key="2">
    <source>
        <dbReference type="Pfam" id="PF01757"/>
    </source>
</evidence>
<dbReference type="InterPro" id="IPR002656">
    <property type="entry name" value="Acyl_transf_3_dom"/>
</dbReference>
<feature type="transmembrane region" description="Helical" evidence="1">
    <location>
        <begin position="107"/>
        <end position="124"/>
    </location>
</feature>
<evidence type="ECO:0000256" key="1">
    <source>
        <dbReference type="SAM" id="Phobius"/>
    </source>
</evidence>
<name>A0AAW6K5C6_MEDGN</name>
<protein>
    <submittedName>
        <fullName evidence="3">Acyltransferase family protein</fullName>
    </submittedName>
</protein>
<sequence length="265" mass="30803">MLFTPKELLLCLFPVFSKYQWYLTAYVLLFFCIPILKILLNSLSKKQIEVFLTIILLFTTIVPIGLRTDTFDMNYGYSAWWMGILFLVGGYVSKYKPFKQIKKGQWLLLYFGLTTITWGIGYIVELCTLELMGNAIYGDWLYNYSSVTVFLAAFSLFMFFEQLEIKSKASNRLLRTISGATFGVYLIHTTKGLWNFSDNILENHITGLPHYVLTLFSLTICVFSISVVIEVLREYLFKKLRVNCLISRITNSSVIQRINNLFNFR</sequence>
<dbReference type="Pfam" id="PF01757">
    <property type="entry name" value="Acyl_transf_3"/>
    <property type="match status" value="1"/>
</dbReference>
<keyword evidence="3" id="KW-0012">Acyltransferase</keyword>
<gene>
    <name evidence="3" type="ORF">O4N78_07335</name>
</gene>
<keyword evidence="1" id="KW-1133">Transmembrane helix</keyword>
<keyword evidence="1" id="KW-0472">Membrane</keyword>
<dbReference type="GO" id="GO:0016747">
    <property type="term" value="F:acyltransferase activity, transferring groups other than amino-acyl groups"/>
    <property type="evidence" value="ECO:0007669"/>
    <property type="project" value="InterPro"/>
</dbReference>
<evidence type="ECO:0000313" key="4">
    <source>
        <dbReference type="Proteomes" id="UP001149331"/>
    </source>
</evidence>
<accession>A0AAW6K5C6</accession>
<comment type="caution">
    <text evidence="3">The sequence shown here is derived from an EMBL/GenBank/DDBJ whole genome shotgun (WGS) entry which is preliminary data.</text>
</comment>
<feature type="domain" description="Acyltransferase 3" evidence="2">
    <location>
        <begin position="14"/>
        <end position="225"/>
    </location>
</feature>
<reference evidence="3" key="1">
    <citation type="submission" date="2022-12" db="EMBL/GenBank/DDBJ databases">
        <title>Genome of R. gnavus strain RSHDN_120.</title>
        <authorList>
            <person name="Abdugheni R."/>
        </authorList>
    </citation>
    <scope>NUCLEOTIDE SEQUENCE</scope>
    <source>
        <strain evidence="3">RSHDN_120</strain>
    </source>
</reference>
<feature type="transmembrane region" description="Helical" evidence="1">
    <location>
        <begin position="140"/>
        <end position="160"/>
    </location>
</feature>
<evidence type="ECO:0000313" key="3">
    <source>
        <dbReference type="EMBL" id="MDE1203387.1"/>
    </source>
</evidence>
<dbReference type="EMBL" id="JAPZEG010000007">
    <property type="protein sequence ID" value="MDE1203387.1"/>
    <property type="molecule type" value="Genomic_DNA"/>
</dbReference>
<feature type="transmembrane region" description="Helical" evidence="1">
    <location>
        <begin position="172"/>
        <end position="188"/>
    </location>
</feature>